<evidence type="ECO:0000313" key="1">
    <source>
        <dbReference type="EMBL" id="VVQ26317.1"/>
    </source>
</evidence>
<gene>
    <name evidence="1" type="ORF">PS928_06486</name>
</gene>
<evidence type="ECO:0000313" key="2">
    <source>
        <dbReference type="Proteomes" id="UP000381378"/>
    </source>
</evidence>
<dbReference type="EMBL" id="CABVJF010000043">
    <property type="protein sequence ID" value="VVQ26317.1"/>
    <property type="molecule type" value="Genomic_DNA"/>
</dbReference>
<proteinExistence type="predicted"/>
<accession>A0A5E7VV20</accession>
<name>A0A5E7VV20_PSEFL</name>
<dbReference type="AlphaFoldDB" id="A0A5E7VV20"/>
<sequence length="113" mass="11459">MIQAGAQAHVTAANVVIDAGMSLTLKAGGHYIVINSGGIFSSVAIVQGGAPMPGVPVQPALSAIPLAAEVMVINTIPSEALLKQNIVFREASTGICPVCEAAQERHATEEAQA</sequence>
<protein>
    <submittedName>
        <fullName evidence="1">Uncharacterized protein</fullName>
    </submittedName>
</protein>
<reference evidence="1 2" key="1">
    <citation type="submission" date="2019-09" db="EMBL/GenBank/DDBJ databases">
        <authorList>
            <person name="Chandra G."/>
            <person name="Truman W A."/>
        </authorList>
    </citation>
    <scope>NUCLEOTIDE SEQUENCE [LARGE SCALE GENOMIC DNA]</scope>
    <source>
        <strain evidence="1">PS928</strain>
    </source>
</reference>
<organism evidence="1 2">
    <name type="scientific">Pseudomonas fluorescens</name>
    <dbReference type="NCBI Taxonomy" id="294"/>
    <lineage>
        <taxon>Bacteria</taxon>
        <taxon>Pseudomonadati</taxon>
        <taxon>Pseudomonadota</taxon>
        <taxon>Gammaproteobacteria</taxon>
        <taxon>Pseudomonadales</taxon>
        <taxon>Pseudomonadaceae</taxon>
        <taxon>Pseudomonas</taxon>
    </lineage>
</organism>
<dbReference type="Proteomes" id="UP000381378">
    <property type="component" value="Unassembled WGS sequence"/>
</dbReference>